<evidence type="ECO:0000313" key="1">
    <source>
        <dbReference type="EMBL" id="NUB03766.1"/>
    </source>
</evidence>
<protein>
    <recommendedName>
        <fullName evidence="3">Methyltransferase</fullName>
    </recommendedName>
</protein>
<dbReference type="Proteomes" id="UP000605086">
    <property type="component" value="Unassembled WGS sequence"/>
</dbReference>
<sequence length="242" mass="26410">MPDDTALPVPADDVVATSIPRPVDDHYRSPPECMRALMSVVDLSAGLHECCAGDGILAAVAADQLGAGAVTASTILPPAETYFAVEQQDFLQLGELRQPWIVTNPPYSKMGGKTLRNAGAAVAIITHALQLLEDAGDAAKGLCCLMDVRFALSEARNKPGGLLYERPATFIHSFQDRVTMYPAGTPMNVRLRNGTNSYGWLVWLPPFRRPGGHSLFTSMLNSRVHRQDGDRERFRLPLLRSR</sequence>
<name>A0ABX2KN02_9PROT</name>
<evidence type="ECO:0008006" key="3">
    <source>
        <dbReference type="Google" id="ProtNLM"/>
    </source>
</evidence>
<organism evidence="1 2">
    <name type="scientific">Azospirillum melinis</name>
    <dbReference type="NCBI Taxonomy" id="328839"/>
    <lineage>
        <taxon>Bacteria</taxon>
        <taxon>Pseudomonadati</taxon>
        <taxon>Pseudomonadota</taxon>
        <taxon>Alphaproteobacteria</taxon>
        <taxon>Rhodospirillales</taxon>
        <taxon>Azospirillaceae</taxon>
        <taxon>Azospirillum</taxon>
    </lineage>
</organism>
<keyword evidence="2" id="KW-1185">Reference proteome</keyword>
<accession>A0ABX2KN02</accession>
<gene>
    <name evidence="1" type="ORF">GBZ48_31620</name>
</gene>
<dbReference type="SUPFAM" id="SSF53335">
    <property type="entry name" value="S-adenosyl-L-methionine-dependent methyltransferases"/>
    <property type="match status" value="1"/>
</dbReference>
<reference evidence="1 2" key="1">
    <citation type="submission" date="2019-10" db="EMBL/GenBank/DDBJ databases">
        <title>Genome sequence of Azospirillum melinis.</title>
        <authorList>
            <person name="Ambrosini A."/>
            <person name="Sant'Anna F.H."/>
            <person name="Cassan F.D."/>
            <person name="Souza E.M."/>
            <person name="Passaglia L.M.P."/>
        </authorList>
    </citation>
    <scope>NUCLEOTIDE SEQUENCE [LARGE SCALE GENOMIC DNA]</scope>
    <source>
        <strain evidence="1 2">TMCY0552</strain>
    </source>
</reference>
<evidence type="ECO:0000313" key="2">
    <source>
        <dbReference type="Proteomes" id="UP000605086"/>
    </source>
</evidence>
<proteinExistence type="predicted"/>
<comment type="caution">
    <text evidence="1">The sequence shown here is derived from an EMBL/GenBank/DDBJ whole genome shotgun (WGS) entry which is preliminary data.</text>
</comment>
<dbReference type="EMBL" id="WHOS01000073">
    <property type="protein sequence ID" value="NUB03766.1"/>
    <property type="molecule type" value="Genomic_DNA"/>
</dbReference>
<dbReference type="RefSeq" id="WP_174474636.1">
    <property type="nucleotide sequence ID" value="NZ_JAGINN010000033.1"/>
</dbReference>
<dbReference type="InterPro" id="IPR029063">
    <property type="entry name" value="SAM-dependent_MTases_sf"/>
</dbReference>